<dbReference type="Proteomes" id="UP000724874">
    <property type="component" value="Unassembled WGS sequence"/>
</dbReference>
<reference evidence="1" key="1">
    <citation type="submission" date="2020-11" db="EMBL/GenBank/DDBJ databases">
        <authorList>
            <consortium name="DOE Joint Genome Institute"/>
            <person name="Ahrendt S."/>
            <person name="Riley R."/>
            <person name="Andreopoulos W."/>
            <person name="LaButti K."/>
            <person name="Pangilinan J."/>
            <person name="Ruiz-duenas F.J."/>
            <person name="Barrasa J.M."/>
            <person name="Sanchez-Garcia M."/>
            <person name="Camarero S."/>
            <person name="Miyauchi S."/>
            <person name="Serrano A."/>
            <person name="Linde D."/>
            <person name="Babiker R."/>
            <person name="Drula E."/>
            <person name="Ayuso-Fernandez I."/>
            <person name="Pacheco R."/>
            <person name="Padilla G."/>
            <person name="Ferreira P."/>
            <person name="Barriuso J."/>
            <person name="Kellner H."/>
            <person name="Castanera R."/>
            <person name="Alfaro M."/>
            <person name="Ramirez L."/>
            <person name="Pisabarro A.G."/>
            <person name="Kuo A."/>
            <person name="Tritt A."/>
            <person name="Lipzen A."/>
            <person name="He G."/>
            <person name="Yan M."/>
            <person name="Ng V."/>
            <person name="Cullen D."/>
            <person name="Martin F."/>
            <person name="Rosso M.-N."/>
            <person name="Henrissat B."/>
            <person name="Hibbett D."/>
            <person name="Martinez A.T."/>
            <person name="Grigoriev I.V."/>
        </authorList>
    </citation>
    <scope>NUCLEOTIDE SEQUENCE</scope>
    <source>
        <strain evidence="1">AH 44721</strain>
    </source>
</reference>
<protein>
    <submittedName>
        <fullName evidence="1">Uncharacterized protein</fullName>
    </submittedName>
</protein>
<dbReference type="AlphaFoldDB" id="A0A9P5NB73"/>
<keyword evidence="2" id="KW-1185">Reference proteome</keyword>
<dbReference type="OrthoDB" id="2688393at2759"/>
<sequence length="77" mass="8478">MGETVPEFMPFSSELDWRFAEWAVKDGPGQNAIDRLLAIPGVRFRGPAYGEVLILGISGAGEIRAFLQQYTFTAQEG</sequence>
<evidence type="ECO:0000313" key="2">
    <source>
        <dbReference type="Proteomes" id="UP000724874"/>
    </source>
</evidence>
<proteinExistence type="predicted"/>
<organism evidence="1 2">
    <name type="scientific">Gymnopilus junonius</name>
    <name type="common">Spectacular rustgill mushroom</name>
    <name type="synonym">Gymnopilus spectabilis subsp. junonius</name>
    <dbReference type="NCBI Taxonomy" id="109634"/>
    <lineage>
        <taxon>Eukaryota</taxon>
        <taxon>Fungi</taxon>
        <taxon>Dikarya</taxon>
        <taxon>Basidiomycota</taxon>
        <taxon>Agaricomycotina</taxon>
        <taxon>Agaricomycetes</taxon>
        <taxon>Agaricomycetidae</taxon>
        <taxon>Agaricales</taxon>
        <taxon>Agaricineae</taxon>
        <taxon>Hymenogastraceae</taxon>
        <taxon>Gymnopilus</taxon>
    </lineage>
</organism>
<dbReference type="EMBL" id="JADNYJ010000216">
    <property type="protein sequence ID" value="KAF8874329.1"/>
    <property type="molecule type" value="Genomic_DNA"/>
</dbReference>
<name>A0A9P5NB73_GYMJU</name>
<accession>A0A9P5NB73</accession>
<evidence type="ECO:0000313" key="1">
    <source>
        <dbReference type="EMBL" id="KAF8874329.1"/>
    </source>
</evidence>
<comment type="caution">
    <text evidence="1">The sequence shown here is derived from an EMBL/GenBank/DDBJ whole genome shotgun (WGS) entry which is preliminary data.</text>
</comment>
<gene>
    <name evidence="1" type="ORF">CPB84DRAFT_1690242</name>
</gene>